<dbReference type="AlphaFoldDB" id="A0A5B9W4U6"/>
<evidence type="ECO:0000313" key="1">
    <source>
        <dbReference type="EMBL" id="QEH35538.1"/>
    </source>
</evidence>
<dbReference type="EMBL" id="CP042997">
    <property type="protein sequence ID" value="QEH35538.1"/>
    <property type="molecule type" value="Genomic_DNA"/>
</dbReference>
<evidence type="ECO:0008006" key="3">
    <source>
        <dbReference type="Google" id="ProtNLM"/>
    </source>
</evidence>
<proteinExistence type="predicted"/>
<evidence type="ECO:0000313" key="2">
    <source>
        <dbReference type="Proteomes" id="UP000324233"/>
    </source>
</evidence>
<protein>
    <recommendedName>
        <fullName evidence="3">Nucleotide-diphospho-sugar transferase domain-containing protein</fullName>
    </recommendedName>
</protein>
<reference evidence="1 2" key="1">
    <citation type="submission" date="2019-08" db="EMBL/GenBank/DDBJ databases">
        <title>Deep-cultivation of Planctomycetes and their phenomic and genomic characterization uncovers novel biology.</title>
        <authorList>
            <person name="Wiegand S."/>
            <person name="Jogler M."/>
            <person name="Boedeker C."/>
            <person name="Pinto D."/>
            <person name="Vollmers J."/>
            <person name="Rivas-Marin E."/>
            <person name="Kohn T."/>
            <person name="Peeters S.H."/>
            <person name="Heuer A."/>
            <person name="Rast P."/>
            <person name="Oberbeckmann S."/>
            <person name="Bunk B."/>
            <person name="Jeske O."/>
            <person name="Meyerdierks A."/>
            <person name="Storesund J.E."/>
            <person name="Kallscheuer N."/>
            <person name="Luecker S."/>
            <person name="Lage O.M."/>
            <person name="Pohl T."/>
            <person name="Merkel B.J."/>
            <person name="Hornburger P."/>
            <person name="Mueller R.-W."/>
            <person name="Bruemmer F."/>
            <person name="Labrenz M."/>
            <person name="Spormann A.M."/>
            <person name="Op den Camp H."/>
            <person name="Overmann J."/>
            <person name="Amann R."/>
            <person name="Jetten M.S.M."/>
            <person name="Mascher T."/>
            <person name="Medema M.H."/>
            <person name="Devos D.P."/>
            <person name="Kaster A.-K."/>
            <person name="Ovreas L."/>
            <person name="Rohde M."/>
            <person name="Galperin M.Y."/>
            <person name="Jogler C."/>
        </authorList>
    </citation>
    <scope>NUCLEOTIDE SEQUENCE [LARGE SCALE GENOMIC DNA]</scope>
    <source>
        <strain evidence="1 2">OJF2</strain>
    </source>
</reference>
<dbReference type="InterPro" id="IPR029044">
    <property type="entry name" value="Nucleotide-diphossugar_trans"/>
</dbReference>
<dbReference type="Proteomes" id="UP000324233">
    <property type="component" value="Chromosome"/>
</dbReference>
<gene>
    <name evidence="1" type="ORF">OJF2_40900</name>
</gene>
<dbReference type="SUPFAM" id="SSF53448">
    <property type="entry name" value="Nucleotide-diphospho-sugar transferases"/>
    <property type="match status" value="1"/>
</dbReference>
<dbReference type="RefSeq" id="WP_148595332.1">
    <property type="nucleotide sequence ID" value="NZ_CP042997.1"/>
</dbReference>
<sequence length="305" mass="34337">MSRATPPAPAPSPSPLPIFTLLCHRHVEWALCCLRSLHAHLRDPFVHSLQDDGTLTDEDRARLREALGDVSILCREELDDRVAPALRDKPNCRAYRERQAFALKLIDSALLADGAFAQCDGDILFLRPAEGLDRRGLGGGEGFVFMKDNHTAYSVSYRNRHFGKGRIRLPQFVNAGFMYAGPGAYDLDFIEWFLGQDRYLSPTWVVEQTAWAALAGRRPSRYFAPDQVAFPVPSRRPDPARCVALHFAGKTRARLDDRGFLEQLERDARPYQGEVARLETVPTHFVGPVKDFCGRVYGRLSPKET</sequence>
<keyword evidence="2" id="KW-1185">Reference proteome</keyword>
<organism evidence="1 2">
    <name type="scientific">Aquisphaera giovannonii</name>
    <dbReference type="NCBI Taxonomy" id="406548"/>
    <lineage>
        <taxon>Bacteria</taxon>
        <taxon>Pseudomonadati</taxon>
        <taxon>Planctomycetota</taxon>
        <taxon>Planctomycetia</taxon>
        <taxon>Isosphaerales</taxon>
        <taxon>Isosphaeraceae</taxon>
        <taxon>Aquisphaera</taxon>
    </lineage>
</organism>
<accession>A0A5B9W4U6</accession>
<name>A0A5B9W4U6_9BACT</name>
<dbReference type="KEGG" id="agv:OJF2_40900"/>
<dbReference type="OrthoDB" id="183656at2"/>